<evidence type="ECO:0000313" key="2">
    <source>
        <dbReference type="Proteomes" id="UP000070501"/>
    </source>
</evidence>
<dbReference type="InParanoid" id="A0A136IUL2"/>
<protein>
    <submittedName>
        <fullName evidence="1">Uncharacterized protein</fullName>
    </submittedName>
</protein>
<gene>
    <name evidence="1" type="ORF">Micbo1qcDRAFT_166654</name>
</gene>
<evidence type="ECO:0000313" key="1">
    <source>
        <dbReference type="EMBL" id="KXJ88588.1"/>
    </source>
</evidence>
<proteinExistence type="predicted"/>
<keyword evidence="2" id="KW-1185">Reference proteome</keyword>
<dbReference type="EMBL" id="KQ964258">
    <property type="protein sequence ID" value="KXJ88588.1"/>
    <property type="molecule type" value="Genomic_DNA"/>
</dbReference>
<sequence length="75" mass="8939">MRFCWCRWPRYRVLSVFYQSVHMSVASNPGHVPEFQPVLGYVSPYDGEGDSAQKVEQSRLIPKGKRMRDRLRYCW</sequence>
<reference evidence="2" key="1">
    <citation type="submission" date="2016-02" db="EMBL/GenBank/DDBJ databases">
        <title>Draft genome sequence of Microdochium bolleyi, a fungal endophyte of beachgrass.</title>
        <authorList>
            <consortium name="DOE Joint Genome Institute"/>
            <person name="David A.S."/>
            <person name="May G."/>
            <person name="Haridas S."/>
            <person name="Lim J."/>
            <person name="Wang M."/>
            <person name="Labutti K."/>
            <person name="Lipzen A."/>
            <person name="Barry K."/>
            <person name="Grigoriev I.V."/>
        </authorList>
    </citation>
    <scope>NUCLEOTIDE SEQUENCE [LARGE SCALE GENOMIC DNA]</scope>
    <source>
        <strain evidence="2">J235TASD1</strain>
    </source>
</reference>
<dbReference type="AlphaFoldDB" id="A0A136IUL2"/>
<accession>A0A136IUL2</accession>
<name>A0A136IUL2_9PEZI</name>
<organism evidence="1 2">
    <name type="scientific">Microdochium bolleyi</name>
    <dbReference type="NCBI Taxonomy" id="196109"/>
    <lineage>
        <taxon>Eukaryota</taxon>
        <taxon>Fungi</taxon>
        <taxon>Dikarya</taxon>
        <taxon>Ascomycota</taxon>
        <taxon>Pezizomycotina</taxon>
        <taxon>Sordariomycetes</taxon>
        <taxon>Xylariomycetidae</taxon>
        <taxon>Xylariales</taxon>
        <taxon>Microdochiaceae</taxon>
        <taxon>Microdochium</taxon>
    </lineage>
</organism>
<dbReference type="Proteomes" id="UP000070501">
    <property type="component" value="Unassembled WGS sequence"/>
</dbReference>